<reference evidence="2 3" key="1">
    <citation type="journal article" date="2017" name="Curr. Microbiol.">
        <title>Mucilaginibacter ginsenosidivorans sp. nov., Isolated from Soil of Ginseng Field.</title>
        <authorList>
            <person name="Kim M.M."/>
            <person name="Siddiqi M.Z."/>
            <person name="Im W.T."/>
        </authorList>
    </citation>
    <scope>NUCLEOTIDE SEQUENCE [LARGE SCALE GENOMIC DNA]</scope>
    <source>
        <strain evidence="2 3">Gsoil 3017</strain>
    </source>
</reference>
<name>A0A5B8V227_9SPHI</name>
<accession>A0A5B8V227</accession>
<evidence type="ECO:0000256" key="1">
    <source>
        <dbReference type="SAM" id="MobiDB-lite"/>
    </source>
</evidence>
<feature type="compositionally biased region" description="Acidic residues" evidence="1">
    <location>
        <begin position="1"/>
        <end position="11"/>
    </location>
</feature>
<dbReference type="EMBL" id="CP042436">
    <property type="protein sequence ID" value="QEC64873.1"/>
    <property type="molecule type" value="Genomic_DNA"/>
</dbReference>
<sequence length="69" mass="7423">MSEYLDAADETQDNHNRNDRGNKKATIETRGPAKDHKTKVLHKDGSFAELPPKESTGSGALDGTVGRGT</sequence>
<feature type="compositionally biased region" description="Basic and acidic residues" evidence="1">
    <location>
        <begin position="12"/>
        <end position="35"/>
    </location>
</feature>
<dbReference type="RefSeq" id="WP_147033706.1">
    <property type="nucleotide sequence ID" value="NZ_CP042436.1"/>
</dbReference>
<gene>
    <name evidence="2" type="ORF">FRZ54_20655</name>
</gene>
<evidence type="ECO:0000313" key="2">
    <source>
        <dbReference type="EMBL" id="QEC64873.1"/>
    </source>
</evidence>
<proteinExistence type="predicted"/>
<dbReference type="KEGG" id="mgin:FRZ54_20655"/>
<dbReference type="Proteomes" id="UP000321479">
    <property type="component" value="Chromosome"/>
</dbReference>
<keyword evidence="3" id="KW-1185">Reference proteome</keyword>
<dbReference type="AlphaFoldDB" id="A0A5B8V227"/>
<feature type="region of interest" description="Disordered" evidence="1">
    <location>
        <begin position="1"/>
        <end position="69"/>
    </location>
</feature>
<dbReference type="OrthoDB" id="799524at2"/>
<protein>
    <submittedName>
        <fullName evidence="2">Uncharacterized protein</fullName>
    </submittedName>
</protein>
<evidence type="ECO:0000313" key="3">
    <source>
        <dbReference type="Proteomes" id="UP000321479"/>
    </source>
</evidence>
<organism evidence="2 3">
    <name type="scientific">Mucilaginibacter ginsenosidivorans</name>
    <dbReference type="NCBI Taxonomy" id="398053"/>
    <lineage>
        <taxon>Bacteria</taxon>
        <taxon>Pseudomonadati</taxon>
        <taxon>Bacteroidota</taxon>
        <taxon>Sphingobacteriia</taxon>
        <taxon>Sphingobacteriales</taxon>
        <taxon>Sphingobacteriaceae</taxon>
        <taxon>Mucilaginibacter</taxon>
    </lineage>
</organism>